<evidence type="ECO:0000256" key="7">
    <source>
        <dbReference type="ARBA" id="ARBA00037703"/>
    </source>
</evidence>
<keyword evidence="5 11" id="KW-0472">Membrane</keyword>
<dbReference type="GeneID" id="55994574"/>
<reference evidence="14" key="1">
    <citation type="submission" date="2020-06" db="EMBL/GenBank/DDBJ databases">
        <title>A chromosome-scale genome assembly of Talaromyces rugulosus W13939.</title>
        <authorList>
            <person name="Wang B."/>
            <person name="Guo L."/>
            <person name="Ye K."/>
            <person name="Wang L."/>
        </authorList>
    </citation>
    <scope>NUCLEOTIDE SEQUENCE [LARGE SCALE GENOMIC DNA]</scope>
    <source>
        <strain evidence="14">W13939</strain>
    </source>
</reference>
<feature type="region of interest" description="Disordered" evidence="10">
    <location>
        <begin position="563"/>
        <end position="602"/>
    </location>
</feature>
<evidence type="ECO:0000256" key="8">
    <source>
        <dbReference type="ARBA" id="ARBA00038159"/>
    </source>
</evidence>
<feature type="compositionally biased region" description="Low complexity" evidence="10">
    <location>
        <begin position="566"/>
        <end position="585"/>
    </location>
</feature>
<feature type="compositionally biased region" description="Low complexity" evidence="10">
    <location>
        <begin position="676"/>
        <end position="689"/>
    </location>
</feature>
<evidence type="ECO:0000313" key="13">
    <source>
        <dbReference type="EMBL" id="QKX59939.1"/>
    </source>
</evidence>
<feature type="compositionally biased region" description="Polar residues" evidence="10">
    <location>
        <begin position="778"/>
        <end position="788"/>
    </location>
</feature>
<dbReference type="EMBL" id="CP055901">
    <property type="protein sequence ID" value="QKX59939.1"/>
    <property type="molecule type" value="Genomic_DNA"/>
</dbReference>
<dbReference type="InterPro" id="IPR057530">
    <property type="entry name" value="TIM-barrel_MTC6"/>
</dbReference>
<feature type="compositionally biased region" description="Polar residues" evidence="10">
    <location>
        <begin position="586"/>
        <end position="602"/>
    </location>
</feature>
<evidence type="ECO:0000256" key="2">
    <source>
        <dbReference type="ARBA" id="ARBA00022692"/>
    </source>
</evidence>
<dbReference type="AlphaFoldDB" id="A0A7H8R0S7"/>
<evidence type="ECO:0000256" key="5">
    <source>
        <dbReference type="ARBA" id="ARBA00023136"/>
    </source>
</evidence>
<dbReference type="OrthoDB" id="5573651at2759"/>
<feature type="transmembrane region" description="Helical" evidence="11">
    <location>
        <begin position="510"/>
        <end position="531"/>
    </location>
</feature>
<comment type="similarity">
    <text evidence="8">Belongs to the MTC6 family.</text>
</comment>
<keyword evidence="2 11" id="KW-0812">Transmembrane</keyword>
<feature type="domain" description="MTC6 partial TIM-barrel" evidence="12">
    <location>
        <begin position="19"/>
        <end position="359"/>
    </location>
</feature>
<evidence type="ECO:0000256" key="6">
    <source>
        <dbReference type="ARBA" id="ARBA00023180"/>
    </source>
</evidence>
<feature type="region of interest" description="Disordered" evidence="10">
    <location>
        <begin position="620"/>
        <end position="729"/>
    </location>
</feature>
<evidence type="ECO:0000256" key="10">
    <source>
        <dbReference type="SAM" id="MobiDB-lite"/>
    </source>
</evidence>
<dbReference type="RefSeq" id="XP_035346116.1">
    <property type="nucleotide sequence ID" value="XM_035490223.1"/>
</dbReference>
<dbReference type="PANTHER" id="PTHR35518">
    <property type="entry name" value="MAINTENANCE OF TELOMOERE CAPPING"/>
    <property type="match status" value="1"/>
</dbReference>
<keyword evidence="4 11" id="KW-1133">Transmembrane helix</keyword>
<keyword evidence="14" id="KW-1185">Reference proteome</keyword>
<protein>
    <recommendedName>
        <fullName evidence="9">Maintenance of telomere capping protein 6</fullName>
    </recommendedName>
</protein>
<evidence type="ECO:0000256" key="9">
    <source>
        <dbReference type="ARBA" id="ARBA00039865"/>
    </source>
</evidence>
<gene>
    <name evidence="13" type="ORF">TRUGW13939_07081</name>
</gene>
<feature type="region of interest" description="Disordered" evidence="10">
    <location>
        <begin position="777"/>
        <end position="813"/>
    </location>
</feature>
<evidence type="ECO:0000256" key="4">
    <source>
        <dbReference type="ARBA" id="ARBA00022989"/>
    </source>
</evidence>
<evidence type="ECO:0000313" key="14">
    <source>
        <dbReference type="Proteomes" id="UP000509510"/>
    </source>
</evidence>
<keyword evidence="3" id="KW-0732">Signal</keyword>
<accession>A0A7H8R0S7</accession>
<feature type="compositionally biased region" description="Low complexity" evidence="10">
    <location>
        <begin position="798"/>
        <end position="807"/>
    </location>
</feature>
<dbReference type="Pfam" id="PF25506">
    <property type="entry name" value="TIM-barrel_MTC6"/>
    <property type="match status" value="1"/>
</dbReference>
<feature type="compositionally biased region" description="Low complexity" evidence="10">
    <location>
        <begin position="620"/>
        <end position="632"/>
    </location>
</feature>
<dbReference type="PANTHER" id="PTHR35518:SF2">
    <property type="entry name" value="MAINTENANCE OF TELOMERE CAPPING PROTEIN 6"/>
    <property type="match status" value="1"/>
</dbReference>
<name>A0A7H8R0S7_TALRU</name>
<evidence type="ECO:0000259" key="12">
    <source>
        <dbReference type="Pfam" id="PF25506"/>
    </source>
</evidence>
<evidence type="ECO:0000256" key="3">
    <source>
        <dbReference type="ARBA" id="ARBA00022729"/>
    </source>
</evidence>
<dbReference type="KEGG" id="trg:TRUGW13939_07081"/>
<comment type="subcellular location">
    <subcellularLocation>
        <location evidence="1">Membrane</location>
        <topology evidence="1">Single-pass type I membrane protein</topology>
    </subcellularLocation>
</comment>
<keyword evidence="6" id="KW-0325">Glycoprotein</keyword>
<proteinExistence type="inferred from homology"/>
<dbReference type="GO" id="GO:0016020">
    <property type="term" value="C:membrane"/>
    <property type="evidence" value="ECO:0007669"/>
    <property type="project" value="UniProtKB-SubCell"/>
</dbReference>
<sequence>MSGTYTSETSLLTDIFWVNLLSQRDVSSQVPINYVTQPAIALTAACFNDHSYNGTAGSLCLSELLTIGYRRFIIDIYWSDENQQWLLCPVSLPSSSASSTSLFHLGIYTCTGSFNLRTLTDLIHRYIQDSKENVETTFLYLIFNLHAAAASDTPDEPVPNLSASNLPSETLLLGSLVNQQLKTYLYTPSQLTQERRNLNASWYADTSDKANPLASYFTTNSDSRGIQSTPDGWPCAAYLEQKSNKRLLLGWGSIDDQMENYYFDTDASFVFGANEVVSNISTTISSDDRGIQSGCLYDDNITQVSNVNASWAASIPANVNLGATVDNFALLLNLTSCGISPIIDQPLGDGLASTNIDPYRNLSMSTMWSWDIGEPRNASDTPELENASTFRCAVMDANSQGHWRAGNCSDEHRAACRIDNRPYSWILSPNATSFSDSTDGCPENSSFDVPRTGLENTYLYHTAMSAVGEASDELVWLNFNSIEIQYCWVYGGSNASCPYSPGANDVERRMILVPTVAAFVVLIITALTLFIKCNSNRRVSRKRKRVIEGWEYEGVPSYSAAMAPDLNSLPPSRSSTSSPLNTRNLPSTMEGHSSNNGASPVVLSQSPVAAPINIADLSHRSSLSGHLGSPRSNRPSISEGRRRSGIGMHLNLNDPPGADHREHRSSSISNYLRNASPSSLGGSPIIGTGDPHHQRAPSLGELHQELEQEQEAQVPTSAIDPVHGSFSSDWSVVGESAVPATRRSSRDEGSFYQAEAAMLTRENQMLRMRIRELERQLSGLSSASNDSNEAGRPGGNTSSADDSSASAEAVEKT</sequence>
<comment type="function">
    <text evidence="7">May be involved in telomere capping.</text>
</comment>
<feature type="compositionally biased region" description="Polar residues" evidence="10">
    <location>
        <begin position="666"/>
        <end position="675"/>
    </location>
</feature>
<evidence type="ECO:0000256" key="11">
    <source>
        <dbReference type="SAM" id="Phobius"/>
    </source>
</evidence>
<evidence type="ECO:0000256" key="1">
    <source>
        <dbReference type="ARBA" id="ARBA00004479"/>
    </source>
</evidence>
<dbReference type="Proteomes" id="UP000509510">
    <property type="component" value="Chromosome IV"/>
</dbReference>
<organism evidence="13 14">
    <name type="scientific">Talaromyces rugulosus</name>
    <name type="common">Penicillium rugulosum</name>
    <dbReference type="NCBI Taxonomy" id="121627"/>
    <lineage>
        <taxon>Eukaryota</taxon>
        <taxon>Fungi</taxon>
        <taxon>Dikarya</taxon>
        <taxon>Ascomycota</taxon>
        <taxon>Pezizomycotina</taxon>
        <taxon>Eurotiomycetes</taxon>
        <taxon>Eurotiomycetidae</taxon>
        <taxon>Eurotiales</taxon>
        <taxon>Trichocomaceae</taxon>
        <taxon>Talaromyces</taxon>
        <taxon>Talaromyces sect. Islandici</taxon>
    </lineage>
</organism>
<dbReference type="InterPro" id="IPR051008">
    <property type="entry name" value="Telomere_Capping_Maintenance"/>
</dbReference>